<proteinExistence type="predicted"/>
<reference evidence="4" key="1">
    <citation type="journal article" date="2019" name="Int. J. Syst. Evol. Microbiol.">
        <title>The Global Catalogue of Microorganisms (GCM) 10K type strain sequencing project: providing services to taxonomists for standard genome sequencing and annotation.</title>
        <authorList>
            <consortium name="The Broad Institute Genomics Platform"/>
            <consortium name="The Broad Institute Genome Sequencing Center for Infectious Disease"/>
            <person name="Wu L."/>
            <person name="Ma J."/>
        </authorList>
    </citation>
    <scope>NUCLEOTIDE SEQUENCE [LARGE SCALE GENOMIC DNA]</scope>
    <source>
        <strain evidence="4">JCM 17924</strain>
    </source>
</reference>
<dbReference type="EMBL" id="BAABHA010000002">
    <property type="protein sequence ID" value="GAA4374852.1"/>
    <property type="molecule type" value="Genomic_DNA"/>
</dbReference>
<name>A0ABP8IW11_9BACT</name>
<evidence type="ECO:0000256" key="1">
    <source>
        <dbReference type="SAM" id="Phobius"/>
    </source>
</evidence>
<dbReference type="Pfam" id="PF13785">
    <property type="entry name" value="DUF4178"/>
    <property type="match status" value="1"/>
</dbReference>
<protein>
    <recommendedName>
        <fullName evidence="2">DUF4178 domain-containing protein</fullName>
    </recommendedName>
</protein>
<keyword evidence="1" id="KW-1133">Transmembrane helix</keyword>
<dbReference type="RefSeq" id="WP_345221414.1">
    <property type="nucleotide sequence ID" value="NZ_BAABHA010000002.1"/>
</dbReference>
<keyword evidence="1" id="KW-0472">Membrane</keyword>
<sequence>MSTAAQPAFRSAQFYCPKCDAPITYYDLDNSAYYACPDCRTYFQNQHTRPPKLFGEYAKGPDFVPQLLSLGATGTLPDGLTYRVIGYSARHEAKSAVYKWGEYLLFSPPASYAQLAVFEGHWLLIKPTEQPNNVLKANTVNAHVMDAGVRFDIYNRYSPRVPYAVGEFDWDLRADEKLDVAEFIAPPLMLIQEYSQSTKTTEWYRGEHLEPAQVAAAFGLDTEALPTREGVGAVQPAPGESYWRPLLNFTLFMALLVVAAQLFVGLMRPSQQLLADSYRTQHESTGTPAEQGAVIITPSFTVSGPAALEVSLSGDVDNNWMELPVALVNEGQGPSFEFTKALEYYHGYEDGGSWSEGSPSDEAMLSRVPSGRYHLNIYPISERGLSHLVSVRVTQNPALVSNTLLLVTLLFAYPVALYVWRYFHEQQRWQNSDYGPSNE</sequence>
<feature type="transmembrane region" description="Helical" evidence="1">
    <location>
        <begin position="399"/>
        <end position="420"/>
    </location>
</feature>
<gene>
    <name evidence="3" type="ORF">GCM10023186_06800</name>
</gene>
<dbReference type="Proteomes" id="UP001500454">
    <property type="component" value="Unassembled WGS sequence"/>
</dbReference>
<organism evidence="3 4">
    <name type="scientific">Hymenobacter koreensis</name>
    <dbReference type="NCBI Taxonomy" id="1084523"/>
    <lineage>
        <taxon>Bacteria</taxon>
        <taxon>Pseudomonadati</taxon>
        <taxon>Bacteroidota</taxon>
        <taxon>Cytophagia</taxon>
        <taxon>Cytophagales</taxon>
        <taxon>Hymenobacteraceae</taxon>
        <taxon>Hymenobacter</taxon>
    </lineage>
</organism>
<feature type="domain" description="DUF4178" evidence="2">
    <location>
        <begin position="71"/>
        <end position="211"/>
    </location>
</feature>
<accession>A0ABP8IW11</accession>
<keyword evidence="4" id="KW-1185">Reference proteome</keyword>
<comment type="caution">
    <text evidence="3">The sequence shown here is derived from an EMBL/GenBank/DDBJ whole genome shotgun (WGS) entry which is preliminary data.</text>
</comment>
<evidence type="ECO:0000313" key="4">
    <source>
        <dbReference type="Proteomes" id="UP001500454"/>
    </source>
</evidence>
<evidence type="ECO:0000259" key="2">
    <source>
        <dbReference type="Pfam" id="PF13785"/>
    </source>
</evidence>
<dbReference type="InterPro" id="IPR025235">
    <property type="entry name" value="DUF4178"/>
</dbReference>
<keyword evidence="1" id="KW-0812">Transmembrane</keyword>
<evidence type="ECO:0000313" key="3">
    <source>
        <dbReference type="EMBL" id="GAA4374852.1"/>
    </source>
</evidence>
<feature type="transmembrane region" description="Helical" evidence="1">
    <location>
        <begin position="246"/>
        <end position="267"/>
    </location>
</feature>